<dbReference type="InterPro" id="IPR033762">
    <property type="entry name" value="MCM_OB"/>
</dbReference>
<evidence type="ECO:0000256" key="6">
    <source>
        <dbReference type="ARBA" id="ARBA00022806"/>
    </source>
</evidence>
<evidence type="ECO:0000256" key="5">
    <source>
        <dbReference type="ARBA" id="ARBA00022801"/>
    </source>
</evidence>
<dbReference type="Pfam" id="PF17207">
    <property type="entry name" value="MCM_OB"/>
    <property type="match status" value="1"/>
</dbReference>
<keyword evidence="8 9" id="KW-0238">DNA-binding</keyword>
<dbReference type="PANTHER" id="PTHR11630">
    <property type="entry name" value="DNA REPLICATION LICENSING FACTOR MCM FAMILY MEMBER"/>
    <property type="match status" value="1"/>
</dbReference>
<dbReference type="InterPro" id="IPR031327">
    <property type="entry name" value="MCM"/>
</dbReference>
<dbReference type="Proteomes" id="UP000288215">
    <property type="component" value="Unassembled WGS sequence"/>
</dbReference>
<dbReference type="PROSITE" id="PS50051">
    <property type="entry name" value="MCM_2"/>
    <property type="match status" value="1"/>
</dbReference>
<evidence type="ECO:0000256" key="7">
    <source>
        <dbReference type="ARBA" id="ARBA00022840"/>
    </source>
</evidence>
<evidence type="ECO:0000256" key="1">
    <source>
        <dbReference type="ARBA" id="ARBA00008010"/>
    </source>
</evidence>
<dbReference type="GO" id="GO:0042555">
    <property type="term" value="C:MCM complex"/>
    <property type="evidence" value="ECO:0007669"/>
    <property type="project" value="TreeGrafter"/>
</dbReference>
<gene>
    <name evidence="11" type="ORF">Metus_0066</name>
</gene>
<evidence type="ECO:0000313" key="11">
    <source>
        <dbReference type="EMBL" id="RWX74041.1"/>
    </source>
</evidence>
<evidence type="ECO:0000256" key="8">
    <source>
        <dbReference type="ARBA" id="ARBA00023125"/>
    </source>
</evidence>
<comment type="similarity">
    <text evidence="1 9">Belongs to the MCM family.</text>
</comment>
<keyword evidence="5" id="KW-0378">Hydrolase</keyword>
<dbReference type="GO" id="GO:0005524">
    <property type="term" value="F:ATP binding"/>
    <property type="evidence" value="ECO:0007669"/>
    <property type="project" value="UniProtKB-KW"/>
</dbReference>
<dbReference type="InterPro" id="IPR001208">
    <property type="entry name" value="MCM_dom"/>
</dbReference>
<keyword evidence="6 11" id="KW-0347">Helicase</keyword>
<dbReference type="EC" id="3.6.4.12" evidence="2"/>
<dbReference type="GO" id="GO:0017116">
    <property type="term" value="F:single-stranded DNA helicase activity"/>
    <property type="evidence" value="ECO:0007669"/>
    <property type="project" value="TreeGrafter"/>
</dbReference>
<keyword evidence="3" id="KW-0235">DNA replication</keyword>
<dbReference type="PANTHER" id="PTHR11630:SF66">
    <property type="entry name" value="DNA REPLICATION LICENSING FACTOR MCM4"/>
    <property type="match status" value="1"/>
</dbReference>
<dbReference type="SMART" id="SM00350">
    <property type="entry name" value="MCM"/>
    <property type="match status" value="1"/>
</dbReference>
<name>A0A444L8Y0_METS7</name>
<dbReference type="Gene3D" id="3.30.1640.10">
    <property type="entry name" value="mini-chromosome maintenance (MCM) complex, chain A, domain 1"/>
    <property type="match status" value="1"/>
</dbReference>
<dbReference type="SMART" id="SM00382">
    <property type="entry name" value="AAA"/>
    <property type="match status" value="1"/>
</dbReference>
<evidence type="ECO:0000256" key="4">
    <source>
        <dbReference type="ARBA" id="ARBA00022741"/>
    </source>
</evidence>
<feature type="domain" description="MCM C-terminal AAA(+) ATPase" evidence="10">
    <location>
        <begin position="288"/>
        <end position="495"/>
    </location>
</feature>
<accession>A0A444L8Y0</accession>
<dbReference type="InterPro" id="IPR027925">
    <property type="entry name" value="MCM_N"/>
</dbReference>
<dbReference type="FunFam" id="2.20.28.10:FF:000003">
    <property type="entry name" value="DNA helicase"/>
    <property type="match status" value="1"/>
</dbReference>
<evidence type="ECO:0000256" key="2">
    <source>
        <dbReference type="ARBA" id="ARBA00012551"/>
    </source>
</evidence>
<evidence type="ECO:0000313" key="12">
    <source>
        <dbReference type="Proteomes" id="UP000288215"/>
    </source>
</evidence>
<dbReference type="Gene3D" id="3.40.50.300">
    <property type="entry name" value="P-loop containing nucleotide triphosphate hydrolases"/>
    <property type="match status" value="1"/>
</dbReference>
<dbReference type="Gene3D" id="2.20.28.10">
    <property type="match status" value="1"/>
</dbReference>
<dbReference type="GO" id="GO:0003697">
    <property type="term" value="F:single-stranded DNA binding"/>
    <property type="evidence" value="ECO:0007669"/>
    <property type="project" value="TreeGrafter"/>
</dbReference>
<dbReference type="SUPFAM" id="SSF50249">
    <property type="entry name" value="Nucleic acid-binding proteins"/>
    <property type="match status" value="1"/>
</dbReference>
<dbReference type="GO" id="GO:0006260">
    <property type="term" value="P:DNA replication"/>
    <property type="evidence" value="ECO:0007669"/>
    <property type="project" value="UniProtKB-KW"/>
</dbReference>
<dbReference type="SUPFAM" id="SSF52540">
    <property type="entry name" value="P-loop containing nucleoside triphosphate hydrolases"/>
    <property type="match status" value="1"/>
</dbReference>
<evidence type="ECO:0000256" key="3">
    <source>
        <dbReference type="ARBA" id="ARBA00022705"/>
    </source>
</evidence>
<dbReference type="InterPro" id="IPR012340">
    <property type="entry name" value="NA-bd_OB-fold"/>
</dbReference>
<reference evidence="11 12" key="1">
    <citation type="submission" date="2018-12" db="EMBL/GenBank/DDBJ databases">
        <title>The complete genome of the methanogenic archaea of the candidate phylum Verstraetearchaeota, obtained from the metagenome of underground thermal water.</title>
        <authorList>
            <person name="Kadnikov V.V."/>
            <person name="Mardanov A.V."/>
            <person name="Beletsky A.V."/>
            <person name="Karnachuk O.V."/>
            <person name="Ravin N.V."/>
        </authorList>
    </citation>
    <scope>NUCLEOTIDE SEQUENCE [LARGE SCALE GENOMIC DNA]</scope>
    <source>
        <strain evidence="11">Ch88</strain>
    </source>
</reference>
<dbReference type="Gene3D" id="1.10.10.10">
    <property type="entry name" value="Winged helix-like DNA-binding domain superfamily/Winged helix DNA-binding domain"/>
    <property type="match status" value="1"/>
</dbReference>
<proteinExistence type="inferred from homology"/>
<dbReference type="AlphaFoldDB" id="A0A444L8Y0"/>
<dbReference type="Pfam" id="PF14551">
    <property type="entry name" value="MCM_N"/>
    <property type="match status" value="1"/>
</dbReference>
<dbReference type="FunFam" id="3.40.50.300:FF:000826">
    <property type="entry name" value="Replicative DNA helicase Mcm"/>
    <property type="match status" value="1"/>
</dbReference>
<organism evidence="11 12">
    <name type="scientific">Methanosuratincola subterraneus</name>
    <dbReference type="NCBI Taxonomy" id="2593994"/>
    <lineage>
        <taxon>Archaea</taxon>
        <taxon>Thermoproteota</taxon>
        <taxon>Methanosuratincolia</taxon>
        <taxon>Candidatus Methanomethylicales</taxon>
        <taxon>Candidatus Methanomethylicaceae</taxon>
        <taxon>Candidatus Methanosuratincola (ex Vanwonterghem et al. 2016)</taxon>
    </lineage>
</organism>
<dbReference type="Gene3D" id="2.40.50.140">
    <property type="entry name" value="Nucleic acid-binding proteins"/>
    <property type="match status" value="1"/>
</dbReference>
<evidence type="ECO:0000259" key="10">
    <source>
        <dbReference type="PROSITE" id="PS50051"/>
    </source>
</evidence>
<dbReference type="InterPro" id="IPR036388">
    <property type="entry name" value="WH-like_DNA-bd_sf"/>
</dbReference>
<dbReference type="Pfam" id="PF17855">
    <property type="entry name" value="MCM_lid"/>
    <property type="match status" value="1"/>
</dbReference>
<dbReference type="GO" id="GO:0016787">
    <property type="term" value="F:hydrolase activity"/>
    <property type="evidence" value="ECO:0007669"/>
    <property type="project" value="UniProtKB-KW"/>
</dbReference>
<protein>
    <recommendedName>
        <fullName evidence="2">DNA helicase</fullName>
        <ecNumber evidence="2">3.6.4.12</ecNumber>
    </recommendedName>
</protein>
<evidence type="ECO:0000256" key="9">
    <source>
        <dbReference type="RuleBase" id="RU004070"/>
    </source>
</evidence>
<comment type="caution">
    <text evidence="11">The sequence shown here is derived from an EMBL/GenBank/DDBJ whole genome shotgun (WGS) entry which is preliminary data.</text>
</comment>
<dbReference type="InterPro" id="IPR003593">
    <property type="entry name" value="AAA+_ATPase"/>
</dbReference>
<dbReference type="Pfam" id="PF00493">
    <property type="entry name" value="MCM"/>
    <property type="match status" value="1"/>
</dbReference>
<sequence>MTETVEIVDYRERFVSFLKEFQDSKGAFKYRDAMSSMASQGKTSLVVDFEDVISFDPDLAKDIKERPLELLPKINAAIYDAMRAENMQYAAKIKNFKARFRKLDEVVPLRSLKSAHMGKLIMVEGIITRASAVKQLLKTAVYQCPRCGEKIVLEQTGNILMPPSQCTNQDCARKGYFRLLPEESVFVDWQLISVQEKPEELPPGQLPRSVEGILQGDIVDTSRPGDRVSLVGILQAKQEFTSRGFRLATFSSGIEANHLEISERGTEEVAITPEDEKAIKKLASDPNLYDKLIGSIAPSIYAYDEIKEAVAYQLAGGVTKTMPDGIKIRGDINILLVGDPGTAKSQLLQYVSRIAPRGVYTSGKGSTAAGLTATVIRDKNTGEFFLEAGALVIADKGIACIDEIDKMRPEDRSAIHEAMEQQTISIAKAGIVVQLNARSSILAAANPSFGRYVPQKTISENINDLPVTILSRFDLIFTLLDRPDELKDRKMTEHILNLHRGIRVTKESPIDPELLKKYIYYVRKHGSPKIGEDASKAIEDFFLEMRAMGQGADSPVPITMRQLEAVIRLSEARAKLALKKEVSKEDVQAVIRLLKTFLKQVGIDSSTGKIDIDTIMVGHPKSQGDKMAQLFDIFREMEKENEGRPVRKEALIERAGLEGLDRKFVERAVIEWINQGVIYEPKHGELKKA</sequence>
<dbReference type="PRINTS" id="PR01657">
    <property type="entry name" value="MCMFAMILY"/>
</dbReference>
<dbReference type="InterPro" id="IPR041562">
    <property type="entry name" value="MCM_lid"/>
</dbReference>
<dbReference type="InterPro" id="IPR027417">
    <property type="entry name" value="P-loop_NTPase"/>
</dbReference>
<keyword evidence="4 9" id="KW-0547">Nucleotide-binding</keyword>
<keyword evidence="7 9" id="KW-0067">ATP-binding</keyword>
<dbReference type="EMBL" id="RXGA01000001">
    <property type="protein sequence ID" value="RWX74041.1"/>
    <property type="molecule type" value="Genomic_DNA"/>
</dbReference>